<evidence type="ECO:0000313" key="8">
    <source>
        <dbReference type="EMBL" id="RUO44999.1"/>
    </source>
</evidence>
<organism evidence="8 9">
    <name type="scientific">Idiomarina aquatica</name>
    <dbReference type="NCBI Taxonomy" id="1327752"/>
    <lineage>
        <taxon>Bacteria</taxon>
        <taxon>Pseudomonadati</taxon>
        <taxon>Pseudomonadota</taxon>
        <taxon>Gammaproteobacteria</taxon>
        <taxon>Alteromonadales</taxon>
        <taxon>Idiomarinaceae</taxon>
        <taxon>Idiomarina</taxon>
    </lineage>
</organism>
<evidence type="ECO:0000256" key="2">
    <source>
        <dbReference type="ARBA" id="ARBA00023008"/>
    </source>
</evidence>
<dbReference type="PROSITE" id="PS51352">
    <property type="entry name" value="THIOREDOXIN_2"/>
    <property type="match status" value="1"/>
</dbReference>
<proteinExistence type="inferred from homology"/>
<evidence type="ECO:0000256" key="1">
    <source>
        <dbReference type="ARBA" id="ARBA00010996"/>
    </source>
</evidence>
<evidence type="ECO:0000259" key="7">
    <source>
        <dbReference type="PROSITE" id="PS51352"/>
    </source>
</evidence>
<gene>
    <name evidence="8" type="ORF">CWE23_02940</name>
</gene>
<feature type="binding site" evidence="3">
    <location>
        <position position="82"/>
    </location>
    <ligand>
        <name>Cu cation</name>
        <dbReference type="ChEBI" id="CHEBI:23378"/>
    </ligand>
</feature>
<evidence type="ECO:0000256" key="3">
    <source>
        <dbReference type="PIRSR" id="PIRSR603782-1"/>
    </source>
</evidence>
<reference evidence="9" key="1">
    <citation type="journal article" date="2018" name="Front. Microbiol.">
        <title>Genome-Based Analysis Reveals the Taxonomy and Diversity of the Family Idiomarinaceae.</title>
        <authorList>
            <person name="Liu Y."/>
            <person name="Lai Q."/>
            <person name="Shao Z."/>
        </authorList>
    </citation>
    <scope>NUCLEOTIDE SEQUENCE [LARGE SCALE GENOMIC DNA]</scope>
    <source>
        <strain evidence="9">SN-14</strain>
    </source>
</reference>
<evidence type="ECO:0000256" key="6">
    <source>
        <dbReference type="SAM" id="SignalP"/>
    </source>
</evidence>
<evidence type="ECO:0000256" key="5">
    <source>
        <dbReference type="SAM" id="MobiDB-lite"/>
    </source>
</evidence>
<dbReference type="AlphaFoldDB" id="A0AA94EH87"/>
<dbReference type="PANTHER" id="PTHR12151:SF25">
    <property type="entry name" value="LINALOOL DEHYDRATASE_ISOMERASE DOMAIN-CONTAINING PROTEIN"/>
    <property type="match status" value="1"/>
</dbReference>
<feature type="disulfide bond" description="Redox-active" evidence="4">
    <location>
        <begin position="78"/>
        <end position="82"/>
    </location>
</feature>
<dbReference type="InterPro" id="IPR003782">
    <property type="entry name" value="SCO1/SenC"/>
</dbReference>
<feature type="signal peptide" evidence="6">
    <location>
        <begin position="1"/>
        <end position="20"/>
    </location>
</feature>
<comment type="caution">
    <text evidence="8">The sequence shown here is derived from an EMBL/GenBank/DDBJ whole genome shotgun (WGS) entry which is preliminary data.</text>
</comment>
<keyword evidence="9" id="KW-1185">Reference proteome</keyword>
<accession>A0AA94EH87</accession>
<dbReference type="Proteomes" id="UP000286680">
    <property type="component" value="Unassembled WGS sequence"/>
</dbReference>
<protein>
    <submittedName>
        <fullName evidence="8">SCO family protein</fullName>
    </submittedName>
</protein>
<dbReference type="InterPro" id="IPR013766">
    <property type="entry name" value="Thioredoxin_domain"/>
</dbReference>
<comment type="similarity">
    <text evidence="1">Belongs to the SCO1/2 family.</text>
</comment>
<feature type="chain" id="PRO_5041658151" evidence="6">
    <location>
        <begin position="21"/>
        <end position="200"/>
    </location>
</feature>
<feature type="domain" description="Thioredoxin" evidence="7">
    <location>
        <begin position="30"/>
        <end position="200"/>
    </location>
</feature>
<name>A0AA94EH87_9GAMM</name>
<dbReference type="CDD" id="cd02968">
    <property type="entry name" value="SCO"/>
    <property type="match status" value="1"/>
</dbReference>
<evidence type="ECO:0000256" key="4">
    <source>
        <dbReference type="PIRSR" id="PIRSR603782-2"/>
    </source>
</evidence>
<dbReference type="InterPro" id="IPR036249">
    <property type="entry name" value="Thioredoxin-like_sf"/>
</dbReference>
<dbReference type="EMBL" id="PIPS01000001">
    <property type="protein sequence ID" value="RUO44999.1"/>
    <property type="molecule type" value="Genomic_DNA"/>
</dbReference>
<keyword evidence="4" id="KW-1015">Disulfide bond</keyword>
<feature type="binding site" evidence="3">
    <location>
        <position position="78"/>
    </location>
    <ligand>
        <name>Cu cation</name>
        <dbReference type="ChEBI" id="CHEBI:23378"/>
    </ligand>
</feature>
<feature type="region of interest" description="Disordered" evidence="5">
    <location>
        <begin position="20"/>
        <end position="40"/>
    </location>
</feature>
<dbReference type="SUPFAM" id="SSF52833">
    <property type="entry name" value="Thioredoxin-like"/>
    <property type="match status" value="1"/>
</dbReference>
<evidence type="ECO:0000313" key="9">
    <source>
        <dbReference type="Proteomes" id="UP000286680"/>
    </source>
</evidence>
<dbReference type="PANTHER" id="PTHR12151">
    <property type="entry name" value="ELECTRON TRANSPORT PROTIN SCO1/SENC FAMILY MEMBER"/>
    <property type="match status" value="1"/>
</dbReference>
<keyword evidence="2 3" id="KW-0186">Copper</keyword>
<dbReference type="Pfam" id="PF02630">
    <property type="entry name" value="SCO1-SenC"/>
    <property type="match status" value="1"/>
</dbReference>
<keyword evidence="3" id="KW-0479">Metal-binding</keyword>
<keyword evidence="6" id="KW-0732">Signal</keyword>
<dbReference type="Gene3D" id="3.40.30.10">
    <property type="entry name" value="Glutaredoxin"/>
    <property type="match status" value="1"/>
</dbReference>
<dbReference type="RefSeq" id="WP_126819386.1">
    <property type="nucleotide sequence ID" value="NZ_PIPS01000001.1"/>
</dbReference>
<sequence length="200" mass="22381">MKTLIWAAAASLSLLAPAMAQDHSHHQHHSQPPQAAEPMAEHSVYQLQGQWTTQLGQSLALRDLQGQPAIVTLFYGSCTTACPVLVNDVKRLYQLLDPQLQQQVRLVMVSLDSERDTPEVMRAYTENYGLDNDRWLFLHGNDADIRGLATVLGVRYRKRDDGNFDHSNLVTVLDREGRVSFRVEGLAQPMEKAAAHLNAL</sequence>
<feature type="binding site" evidence="3">
    <location>
        <position position="166"/>
    </location>
    <ligand>
        <name>Cu cation</name>
        <dbReference type="ChEBI" id="CHEBI:23378"/>
    </ligand>
</feature>
<dbReference type="GO" id="GO:0046872">
    <property type="term" value="F:metal ion binding"/>
    <property type="evidence" value="ECO:0007669"/>
    <property type="project" value="UniProtKB-KW"/>
</dbReference>